<dbReference type="Gene3D" id="3.30.590.20">
    <property type="match status" value="1"/>
</dbReference>
<dbReference type="AlphaFoldDB" id="A0A1T3NJC6"/>
<comment type="catalytic activity">
    <reaction evidence="1">
        <text>L-cysteine + L-glutamate + ATP = gamma-L-glutamyl-L-cysteine + ADP + phosphate + H(+)</text>
        <dbReference type="Rhea" id="RHEA:13285"/>
        <dbReference type="ChEBI" id="CHEBI:15378"/>
        <dbReference type="ChEBI" id="CHEBI:29985"/>
        <dbReference type="ChEBI" id="CHEBI:30616"/>
        <dbReference type="ChEBI" id="CHEBI:35235"/>
        <dbReference type="ChEBI" id="CHEBI:43474"/>
        <dbReference type="ChEBI" id="CHEBI:58173"/>
        <dbReference type="ChEBI" id="CHEBI:456216"/>
        <dbReference type="EC" id="6.3.2.2"/>
    </reaction>
</comment>
<reference evidence="2 3" key="1">
    <citation type="submission" date="2017-03" db="EMBL/GenBank/DDBJ databases">
        <title>Draft genome sequence of Streptomyces scabrisporus NF3, endophyte isolated from Amphipterygium adstringens.</title>
        <authorList>
            <person name="Vazquez M."/>
            <person name="Ceapa C.D."/>
            <person name="Rodriguez Luna D."/>
            <person name="Sanchez Esquivel S."/>
        </authorList>
    </citation>
    <scope>NUCLEOTIDE SEQUENCE [LARGE SCALE GENOMIC DNA]</scope>
    <source>
        <strain evidence="2 3">NF3</strain>
    </source>
</reference>
<keyword evidence="3" id="KW-1185">Reference proteome</keyword>
<dbReference type="EMBL" id="MWQN01000004">
    <property type="protein sequence ID" value="OPC76957.1"/>
    <property type="molecule type" value="Genomic_DNA"/>
</dbReference>
<dbReference type="InterPro" id="IPR006336">
    <property type="entry name" value="GCS2"/>
</dbReference>
<evidence type="ECO:0000256" key="1">
    <source>
        <dbReference type="ARBA" id="ARBA00048819"/>
    </source>
</evidence>
<sequence>MEGTEGHETLRQWEIDVFRTRLRASIAELEGVLRRPEFGAASTTLGGELELFLVHGDGSAALVGDVVRTAVADERVAPEVDRFLLEVNLTPVRAAGAPFRSMAAESGEVLAAIADATPRSAVEPVTIGSLPTLTSADVGPGALTPCPRYRALERAFTAGHPLPFAFTLDGAEPTTVRARSVAVQGVSCSWQVHLSVATDAFTRTYNAAQLATSPVLAAACNSSLMLGRRLWQETRIPMYEHGFGDRSDGAHRPPRVAFGPSGRWLVGGVRQLFENAVRWYDVLEPVVLDIPPRPDAADTDVPGLRELRAHMSTVWWWNRPVYDPSGHGHVRIEFRALPSGPTTVDMAANGAFLVGLTTGLAAKTDVATLLPFTYAQENFYLAAENGLDARLWWPSTVGESPARRRAADLVRELLPLAAAGLRSLGVDREECESLLAIIHARATTGITGATWQHRTLAALEHDFGRADALRTLTRTYADLSRTGAPVHTWPVPTPGL</sequence>
<evidence type="ECO:0000313" key="2">
    <source>
        <dbReference type="EMBL" id="OPC76957.1"/>
    </source>
</evidence>
<dbReference type="Pfam" id="PF04107">
    <property type="entry name" value="GCS2"/>
    <property type="match status" value="1"/>
</dbReference>
<dbReference type="Proteomes" id="UP000190037">
    <property type="component" value="Unassembled WGS sequence"/>
</dbReference>
<dbReference type="STRING" id="159449.B4N89_40925"/>
<dbReference type="RefSeq" id="WP_078981715.1">
    <property type="nucleotide sequence ID" value="NZ_MWQN01000004.1"/>
</dbReference>
<dbReference type="PANTHER" id="PTHR36510:SF3">
    <property type="entry name" value="CONSERVED PROTEIN"/>
    <property type="match status" value="1"/>
</dbReference>
<gene>
    <name evidence="2" type="ORF">B4N89_40925</name>
</gene>
<organism evidence="2 3">
    <name type="scientific">Embleya scabrispora</name>
    <dbReference type="NCBI Taxonomy" id="159449"/>
    <lineage>
        <taxon>Bacteria</taxon>
        <taxon>Bacillati</taxon>
        <taxon>Actinomycetota</taxon>
        <taxon>Actinomycetes</taxon>
        <taxon>Kitasatosporales</taxon>
        <taxon>Streptomycetaceae</taxon>
        <taxon>Embleya</taxon>
    </lineage>
</organism>
<dbReference type="PANTHER" id="PTHR36510">
    <property type="entry name" value="GLUTAMATE--CYSTEINE LIGASE 2-RELATED"/>
    <property type="match status" value="1"/>
</dbReference>
<dbReference type="OrthoDB" id="240589at2"/>
<comment type="caution">
    <text evidence="2">The sequence shown here is derived from an EMBL/GenBank/DDBJ whole genome shotgun (WGS) entry which is preliminary data.</text>
</comment>
<dbReference type="InterPro" id="IPR050141">
    <property type="entry name" value="GCL_type2/YbdK_subfam"/>
</dbReference>
<accession>A0A1T3NJC6</accession>
<proteinExistence type="predicted"/>
<dbReference type="InterPro" id="IPR014746">
    <property type="entry name" value="Gln_synth/guanido_kin_cat_dom"/>
</dbReference>
<protein>
    <recommendedName>
        <fullName evidence="4">Glutamate--cysteine ligase</fullName>
    </recommendedName>
</protein>
<evidence type="ECO:0008006" key="4">
    <source>
        <dbReference type="Google" id="ProtNLM"/>
    </source>
</evidence>
<dbReference type="SUPFAM" id="SSF55931">
    <property type="entry name" value="Glutamine synthetase/guanido kinase"/>
    <property type="match status" value="1"/>
</dbReference>
<dbReference type="GO" id="GO:0016879">
    <property type="term" value="F:ligase activity, forming carbon-nitrogen bonds"/>
    <property type="evidence" value="ECO:0007669"/>
    <property type="project" value="TreeGrafter"/>
</dbReference>
<evidence type="ECO:0000313" key="3">
    <source>
        <dbReference type="Proteomes" id="UP000190037"/>
    </source>
</evidence>
<name>A0A1T3NJC6_9ACTN</name>